<dbReference type="AlphaFoldDB" id="B9TD69"/>
<reference evidence="3" key="1">
    <citation type="journal article" date="2010" name="Nat. Biotechnol.">
        <title>Draft genome sequence of the oilseed species Ricinus communis.</title>
        <authorList>
            <person name="Chan A.P."/>
            <person name="Crabtree J."/>
            <person name="Zhao Q."/>
            <person name="Lorenzi H."/>
            <person name="Orvis J."/>
            <person name="Puiu D."/>
            <person name="Melake-Berhan A."/>
            <person name="Jones K.M."/>
            <person name="Redman J."/>
            <person name="Chen G."/>
            <person name="Cahoon E.B."/>
            <person name="Gedil M."/>
            <person name="Stanke M."/>
            <person name="Haas B.J."/>
            <person name="Wortman J.R."/>
            <person name="Fraser-Liggett C.M."/>
            <person name="Ravel J."/>
            <person name="Rabinowicz P.D."/>
        </authorList>
    </citation>
    <scope>NUCLEOTIDE SEQUENCE [LARGE SCALE GENOMIC DNA]</scope>
    <source>
        <strain evidence="3">cv. Hale</strain>
    </source>
</reference>
<dbReference type="InParanoid" id="B9TD69"/>
<dbReference type="Gene3D" id="3.10.450.50">
    <property type="match status" value="1"/>
</dbReference>
<accession>B9TD69</accession>
<dbReference type="SUPFAM" id="SSF54427">
    <property type="entry name" value="NTF2-like"/>
    <property type="match status" value="1"/>
</dbReference>
<organism evidence="2 3">
    <name type="scientific">Ricinus communis</name>
    <name type="common">Castor bean</name>
    <dbReference type="NCBI Taxonomy" id="3988"/>
    <lineage>
        <taxon>Eukaryota</taxon>
        <taxon>Viridiplantae</taxon>
        <taxon>Streptophyta</taxon>
        <taxon>Embryophyta</taxon>
        <taxon>Tracheophyta</taxon>
        <taxon>Spermatophyta</taxon>
        <taxon>Magnoliopsida</taxon>
        <taxon>eudicotyledons</taxon>
        <taxon>Gunneridae</taxon>
        <taxon>Pentapetalae</taxon>
        <taxon>rosids</taxon>
        <taxon>fabids</taxon>
        <taxon>Malpighiales</taxon>
        <taxon>Euphorbiaceae</taxon>
        <taxon>Acalyphoideae</taxon>
        <taxon>Acalypheae</taxon>
        <taxon>Ricinus</taxon>
    </lineage>
</organism>
<proteinExistence type="predicted"/>
<evidence type="ECO:0000259" key="1">
    <source>
        <dbReference type="Pfam" id="PF14534"/>
    </source>
</evidence>
<evidence type="ECO:0000313" key="3">
    <source>
        <dbReference type="Proteomes" id="UP000008311"/>
    </source>
</evidence>
<dbReference type="Pfam" id="PF14534">
    <property type="entry name" value="DUF4440"/>
    <property type="match status" value="1"/>
</dbReference>
<name>B9TD69_RICCO</name>
<dbReference type="InterPro" id="IPR032710">
    <property type="entry name" value="NTF2-like_dom_sf"/>
</dbReference>
<sequence>MSLTTCATRSFNFSRCCVTLDAQCFPERLAQASLRGARCAGAAEFIDSQSEERTGLMMSRFVLKCLFVTVAGMAPAMAAPVEEELTALVKRHAEAQSAFDQATLKAITAENYVEISPVGEVDPREKMLSFYAPEQKRPSPQMKIDEPLVRVFGDSAVIYTRLTFTMGTDSAARTFAMRAGYVAQHKDGKWLLVSAQYTGIRPPKN</sequence>
<dbReference type="Proteomes" id="UP000008311">
    <property type="component" value="Unassembled WGS sequence"/>
</dbReference>
<protein>
    <recommendedName>
        <fullName evidence="1">DUF4440 domain-containing protein</fullName>
    </recommendedName>
</protein>
<dbReference type="EMBL" id="EQ977934">
    <property type="protein sequence ID" value="EEF26195.1"/>
    <property type="molecule type" value="Genomic_DNA"/>
</dbReference>
<feature type="domain" description="DUF4440" evidence="1">
    <location>
        <begin position="85"/>
        <end position="192"/>
    </location>
</feature>
<evidence type="ECO:0000313" key="2">
    <source>
        <dbReference type="EMBL" id="EEF26195.1"/>
    </source>
</evidence>
<dbReference type="InterPro" id="IPR027843">
    <property type="entry name" value="DUF4440"/>
</dbReference>
<keyword evidence="3" id="KW-1185">Reference proteome</keyword>
<gene>
    <name evidence="2" type="ORF">RCOM_1879120</name>
</gene>